<organism evidence="2 3">
    <name type="scientific">Candidatus Cardinium hertigii</name>
    <dbReference type="NCBI Taxonomy" id="247481"/>
    <lineage>
        <taxon>Bacteria</taxon>
        <taxon>Pseudomonadati</taxon>
        <taxon>Bacteroidota</taxon>
        <taxon>Cytophagia</taxon>
        <taxon>Cytophagales</taxon>
        <taxon>Amoebophilaceae</taxon>
        <taxon>Candidatus Cardinium</taxon>
    </lineage>
</organism>
<sequence length="195" mass="22545">MHIIQIIFAAFLLFHSCNDNASVRTKKNQILPKSLPITKPTTITEIQNLTETEEENPKQKFQNLEEEVIKLSNIAKEKDNEIEKLKEKVIKQYNIIENKENEIEDLSNQCTSQGSNIVYYKDPSEGNQKQELQKLQEELTKQNNIVKEKDNEIESLEKKKKNIRENLKALRDTCKGLRKPMTNTDNNNNGMGTAV</sequence>
<comment type="caution">
    <text evidence="2">The sequence shown here is derived from an EMBL/GenBank/DDBJ whole genome shotgun (WGS) entry which is preliminary data.</text>
</comment>
<dbReference type="RefSeq" id="WP_123663374.1">
    <property type="nucleotide sequence ID" value="NZ_RARA01000026.1"/>
</dbReference>
<evidence type="ECO:0000313" key="2">
    <source>
        <dbReference type="EMBL" id="ROT47120.1"/>
    </source>
</evidence>
<gene>
    <name evidence="2" type="ORF">EDM02_04525</name>
</gene>
<reference evidence="2 3" key="1">
    <citation type="submission" date="2018-09" db="EMBL/GenBank/DDBJ databases">
        <title>Comparative Genomics of Wolbachia-Cardinium Dual Endosymbiosis in a Plant-Parasitic Nematode.</title>
        <authorList>
            <person name="Brown A.M.V."/>
            <person name="Wasala S.K."/>
            <person name="Howe D.K."/>
            <person name="Peetz A.B."/>
            <person name="Zasada I.A."/>
            <person name="Denver D.R."/>
        </authorList>
    </citation>
    <scope>NUCLEOTIDE SEQUENCE [LARGE SCALE GENOMIC DNA]</scope>
    <source>
        <strain evidence="2 3">Pp_1</strain>
    </source>
</reference>
<keyword evidence="1" id="KW-0175">Coiled coil</keyword>
<dbReference type="EMBL" id="RARA01000026">
    <property type="protein sequence ID" value="ROT47120.1"/>
    <property type="molecule type" value="Genomic_DNA"/>
</dbReference>
<evidence type="ECO:0008006" key="4">
    <source>
        <dbReference type="Google" id="ProtNLM"/>
    </source>
</evidence>
<dbReference type="AlphaFoldDB" id="A0A3N2QBG6"/>
<accession>A0A3N2QBG6</accession>
<evidence type="ECO:0000256" key="1">
    <source>
        <dbReference type="SAM" id="Coils"/>
    </source>
</evidence>
<dbReference type="Proteomes" id="UP000270927">
    <property type="component" value="Unassembled WGS sequence"/>
</dbReference>
<protein>
    <recommendedName>
        <fullName evidence="4">Chromosome partition protein Smc</fullName>
    </recommendedName>
</protein>
<name>A0A3N2QBG6_9BACT</name>
<feature type="coiled-coil region" evidence="1">
    <location>
        <begin position="61"/>
        <end position="173"/>
    </location>
</feature>
<keyword evidence="3" id="KW-1185">Reference proteome</keyword>
<proteinExistence type="predicted"/>
<evidence type="ECO:0000313" key="3">
    <source>
        <dbReference type="Proteomes" id="UP000270927"/>
    </source>
</evidence>